<evidence type="ECO:0000256" key="1">
    <source>
        <dbReference type="ARBA" id="ARBA00005061"/>
    </source>
</evidence>
<dbReference type="KEGG" id="afy:BW247_06040"/>
<comment type="similarity">
    <text evidence="8">Belongs to the QueC family.</text>
</comment>
<dbReference type="InterPro" id="IPR018317">
    <property type="entry name" value="QueC"/>
</dbReference>
<evidence type="ECO:0000256" key="5">
    <source>
        <dbReference type="ARBA" id="ARBA00022785"/>
    </source>
</evidence>
<evidence type="ECO:0000256" key="9">
    <source>
        <dbReference type="ARBA" id="ARBA00039149"/>
    </source>
</evidence>
<dbReference type="GO" id="GO:0046872">
    <property type="term" value="F:metal ion binding"/>
    <property type="evidence" value="ECO:0007669"/>
    <property type="project" value="UniProtKB-KW"/>
</dbReference>
<keyword evidence="7" id="KW-0067">ATP-binding</keyword>
<name>A0A1P8UL40_9GAMM</name>
<accession>A0A1P8UL40</accession>
<dbReference type="Proteomes" id="UP000243807">
    <property type="component" value="Chromosome"/>
</dbReference>
<keyword evidence="5" id="KW-0671">Queuosine biosynthesis</keyword>
<evidence type="ECO:0000256" key="10">
    <source>
        <dbReference type="ARBA" id="ARBA00047890"/>
    </source>
</evidence>
<evidence type="ECO:0000313" key="12">
    <source>
        <dbReference type="Proteomes" id="UP000243807"/>
    </source>
</evidence>
<dbReference type="GO" id="GO:0005524">
    <property type="term" value="F:ATP binding"/>
    <property type="evidence" value="ECO:0007669"/>
    <property type="project" value="UniProtKB-KW"/>
</dbReference>
<dbReference type="GO" id="GO:0008616">
    <property type="term" value="P:tRNA queuosine(34) biosynthetic process"/>
    <property type="evidence" value="ECO:0007669"/>
    <property type="project" value="UniProtKB-KW"/>
</dbReference>
<dbReference type="PANTHER" id="PTHR42914">
    <property type="entry name" value="7-CYANO-7-DEAZAGUANINE SYNTHASE"/>
    <property type="match status" value="1"/>
</dbReference>
<protein>
    <recommendedName>
        <fullName evidence="9">7-cyano-7-deazaguanine synthase</fullName>
        <ecNumber evidence="9">6.3.4.20</ecNumber>
    </recommendedName>
</protein>
<keyword evidence="6" id="KW-0862">Zinc</keyword>
<keyword evidence="4" id="KW-0547">Nucleotide-binding</keyword>
<evidence type="ECO:0000256" key="7">
    <source>
        <dbReference type="ARBA" id="ARBA00022840"/>
    </source>
</evidence>
<dbReference type="SUPFAM" id="SSF52402">
    <property type="entry name" value="Adenine nucleotide alpha hydrolases-like"/>
    <property type="match status" value="1"/>
</dbReference>
<dbReference type="Gene3D" id="3.40.50.620">
    <property type="entry name" value="HUPs"/>
    <property type="match status" value="1"/>
</dbReference>
<sequence>MVLLSGGIDSATALHLEYRRGAVLPLYIDYGQRAAACERAAAEALCADLGLSLDALELGALGTAFRRGHEWQAHVPLPHRNLAVLGLAFSYAADRHARRLCVALNRDDTTAYASAATPFLDAFRRLAATLDDIEIATPLIAWDKAEVIRQGRSLGVNYAHTYSCLLGRSLPCGGCPQCAKRRAGFAEAGHTDPALAGE</sequence>
<dbReference type="EC" id="6.3.4.20" evidence="9"/>
<organism evidence="11 12">
    <name type="scientific">Acidihalobacter ferrooxydans</name>
    <dbReference type="NCBI Taxonomy" id="1765967"/>
    <lineage>
        <taxon>Bacteria</taxon>
        <taxon>Pseudomonadati</taxon>
        <taxon>Pseudomonadota</taxon>
        <taxon>Gammaproteobacteria</taxon>
        <taxon>Chromatiales</taxon>
        <taxon>Ectothiorhodospiraceae</taxon>
        <taxon>Acidihalobacter</taxon>
    </lineage>
</organism>
<evidence type="ECO:0000256" key="8">
    <source>
        <dbReference type="ARBA" id="ARBA00037993"/>
    </source>
</evidence>
<reference evidence="11 12" key="1">
    <citation type="submission" date="2017-01" db="EMBL/GenBank/DDBJ databases">
        <title>Draft sequence of Acidihalobacter ferrooxidans strain DSM 14175 (strain V8).</title>
        <authorList>
            <person name="Khaleque H.N."/>
            <person name="Ramsay J.P."/>
            <person name="Murphy R.J.T."/>
            <person name="Kaksonen A.H."/>
            <person name="Boxall N.J."/>
            <person name="Watkin E.L.J."/>
        </authorList>
    </citation>
    <scope>NUCLEOTIDE SEQUENCE [LARGE SCALE GENOMIC DNA]</scope>
    <source>
        <strain evidence="11 12">V8</strain>
    </source>
</reference>
<dbReference type="EMBL" id="CP019434">
    <property type="protein sequence ID" value="APZ44566.1"/>
    <property type="molecule type" value="Genomic_DNA"/>
</dbReference>
<evidence type="ECO:0000256" key="2">
    <source>
        <dbReference type="ARBA" id="ARBA00022598"/>
    </source>
</evidence>
<dbReference type="GO" id="GO:0016874">
    <property type="term" value="F:ligase activity"/>
    <property type="evidence" value="ECO:0007669"/>
    <property type="project" value="UniProtKB-KW"/>
</dbReference>
<keyword evidence="12" id="KW-1185">Reference proteome</keyword>
<proteinExistence type="inferred from homology"/>
<evidence type="ECO:0000256" key="3">
    <source>
        <dbReference type="ARBA" id="ARBA00022723"/>
    </source>
</evidence>
<dbReference type="PANTHER" id="PTHR42914:SF1">
    <property type="entry name" value="7-CYANO-7-DEAZAGUANINE SYNTHASE"/>
    <property type="match status" value="1"/>
</dbReference>
<comment type="catalytic activity">
    <reaction evidence="10">
        <text>7-carboxy-7-carbaguanine + NH4(+) + 2 ATP = 7-cyano-7-carbaguanine + 2 AMP + 2 diphosphate + 2 H(+)</text>
        <dbReference type="Rhea" id="RHEA:27982"/>
        <dbReference type="ChEBI" id="CHEBI:15378"/>
        <dbReference type="ChEBI" id="CHEBI:28938"/>
        <dbReference type="ChEBI" id="CHEBI:30616"/>
        <dbReference type="ChEBI" id="CHEBI:33019"/>
        <dbReference type="ChEBI" id="CHEBI:45075"/>
        <dbReference type="ChEBI" id="CHEBI:61036"/>
        <dbReference type="ChEBI" id="CHEBI:456215"/>
        <dbReference type="EC" id="6.3.4.20"/>
    </reaction>
</comment>
<gene>
    <name evidence="11" type="ORF">BW247_06040</name>
</gene>
<dbReference type="AlphaFoldDB" id="A0A1P8UL40"/>
<dbReference type="Pfam" id="PF06508">
    <property type="entry name" value="QueC"/>
    <property type="match status" value="1"/>
</dbReference>
<comment type="pathway">
    <text evidence="1">Purine metabolism; 7-cyano-7-deazaguanine biosynthesis.</text>
</comment>
<evidence type="ECO:0000256" key="4">
    <source>
        <dbReference type="ARBA" id="ARBA00022741"/>
    </source>
</evidence>
<evidence type="ECO:0000256" key="6">
    <source>
        <dbReference type="ARBA" id="ARBA00022833"/>
    </source>
</evidence>
<keyword evidence="3" id="KW-0479">Metal-binding</keyword>
<dbReference type="STRING" id="1765967.BW247_06040"/>
<keyword evidence="2" id="KW-0436">Ligase</keyword>
<dbReference type="InterPro" id="IPR014729">
    <property type="entry name" value="Rossmann-like_a/b/a_fold"/>
</dbReference>
<evidence type="ECO:0000313" key="11">
    <source>
        <dbReference type="EMBL" id="APZ44566.1"/>
    </source>
</evidence>